<dbReference type="EMBL" id="JAUSTY010000037">
    <property type="protein sequence ID" value="MDQ0168531.1"/>
    <property type="molecule type" value="Genomic_DNA"/>
</dbReference>
<dbReference type="Proteomes" id="UP001235840">
    <property type="component" value="Unassembled WGS sequence"/>
</dbReference>
<gene>
    <name evidence="2" type="ORF">J2S11_004493</name>
</gene>
<reference evidence="2 3" key="1">
    <citation type="submission" date="2023-07" db="EMBL/GenBank/DDBJ databases">
        <title>Genomic Encyclopedia of Type Strains, Phase IV (KMG-IV): sequencing the most valuable type-strain genomes for metagenomic binning, comparative biology and taxonomic classification.</title>
        <authorList>
            <person name="Goeker M."/>
        </authorList>
    </citation>
    <scope>NUCLEOTIDE SEQUENCE [LARGE SCALE GENOMIC DNA]</scope>
    <source>
        <strain evidence="2 3">DSM 12751</strain>
    </source>
</reference>
<feature type="transmembrane region" description="Helical" evidence="1">
    <location>
        <begin position="6"/>
        <end position="27"/>
    </location>
</feature>
<dbReference type="Pfam" id="PF10966">
    <property type="entry name" value="DUF2768"/>
    <property type="match status" value="1"/>
</dbReference>
<keyword evidence="1" id="KW-0472">Membrane</keyword>
<evidence type="ECO:0000256" key="1">
    <source>
        <dbReference type="SAM" id="Phobius"/>
    </source>
</evidence>
<comment type="caution">
    <text evidence="2">The sequence shown here is derived from an EMBL/GenBank/DDBJ whole genome shotgun (WGS) entry which is preliminary data.</text>
</comment>
<dbReference type="RefSeq" id="WP_307398334.1">
    <property type="nucleotide sequence ID" value="NZ_BAAADK010000007.1"/>
</dbReference>
<keyword evidence="3" id="KW-1185">Reference proteome</keyword>
<name>A0ABT9W5L0_9BACI</name>
<keyword evidence="1" id="KW-1133">Transmembrane helix</keyword>
<dbReference type="InterPro" id="IPR020076">
    <property type="entry name" value="DUF2768"/>
</dbReference>
<keyword evidence="1" id="KW-0812">Transmembrane</keyword>
<protein>
    <submittedName>
        <fullName evidence="2">Glucan phosphoethanolaminetransferase (Alkaline phosphatase superfamily)</fullName>
    </submittedName>
</protein>
<evidence type="ECO:0000313" key="3">
    <source>
        <dbReference type="Proteomes" id="UP001235840"/>
    </source>
</evidence>
<evidence type="ECO:0000313" key="2">
    <source>
        <dbReference type="EMBL" id="MDQ0168531.1"/>
    </source>
</evidence>
<organism evidence="2 3">
    <name type="scientific">Caldalkalibacillus horti</name>
    <dbReference type="NCBI Taxonomy" id="77523"/>
    <lineage>
        <taxon>Bacteria</taxon>
        <taxon>Bacillati</taxon>
        <taxon>Bacillota</taxon>
        <taxon>Bacilli</taxon>
        <taxon>Bacillales</taxon>
        <taxon>Bacillaceae</taxon>
        <taxon>Caldalkalibacillus</taxon>
    </lineage>
</organism>
<sequence>MSPGLIKMFLALVAIALMFLANIFIMVARNRLKGIWKVLMTVLAVASLIISLVLVIIVVLSF</sequence>
<feature type="transmembrane region" description="Helical" evidence="1">
    <location>
        <begin position="39"/>
        <end position="60"/>
    </location>
</feature>
<proteinExistence type="predicted"/>
<accession>A0ABT9W5L0</accession>